<feature type="transmembrane region" description="Helical" evidence="1">
    <location>
        <begin position="6"/>
        <end position="25"/>
    </location>
</feature>
<dbReference type="Proteomes" id="UP001203004">
    <property type="component" value="Unassembled WGS sequence"/>
</dbReference>
<reference evidence="2 3" key="1">
    <citation type="submission" date="2022-05" db="EMBL/GenBank/DDBJ databases">
        <title>Sporolactobacillus sp nov CPB3-1, isolated from tree bark (Mangifera indica L.).</title>
        <authorList>
            <person name="Phuengjayaem S."/>
            <person name="Tanasupawat S."/>
        </authorList>
    </citation>
    <scope>NUCLEOTIDE SEQUENCE [LARGE SCALE GENOMIC DNA]</scope>
    <source>
        <strain evidence="2 3">CPB3-1</strain>
    </source>
</reference>
<name>A0ABT0MEM7_9BACL</name>
<keyword evidence="1" id="KW-1133">Transmembrane helix</keyword>
<accession>A0ABT0MEM7</accession>
<feature type="transmembrane region" description="Helical" evidence="1">
    <location>
        <begin position="66"/>
        <end position="91"/>
    </location>
</feature>
<evidence type="ECO:0008006" key="4">
    <source>
        <dbReference type="Google" id="ProtNLM"/>
    </source>
</evidence>
<gene>
    <name evidence="2" type="ORF">M3N64_12395</name>
</gene>
<evidence type="ECO:0000313" key="2">
    <source>
        <dbReference type="EMBL" id="MCL1632719.1"/>
    </source>
</evidence>
<sequence length="92" mass="10326">MAALWIAILFWILGCAVLIMSFFLTHKIRETGEHLLKDAEHEKSRDDSASIAMTIEGQVLEHIPSYLIHMVTAFLGLTLIVFGVVALAFYVH</sequence>
<dbReference type="EMBL" id="JAMAST010000020">
    <property type="protein sequence ID" value="MCL1632719.1"/>
    <property type="molecule type" value="Genomic_DNA"/>
</dbReference>
<comment type="caution">
    <text evidence="2">The sequence shown here is derived from an EMBL/GenBank/DDBJ whole genome shotgun (WGS) entry which is preliminary data.</text>
</comment>
<evidence type="ECO:0000256" key="1">
    <source>
        <dbReference type="SAM" id="Phobius"/>
    </source>
</evidence>
<keyword evidence="1" id="KW-0812">Transmembrane</keyword>
<organism evidence="2 3">
    <name type="scientific">Sporolactobacillus mangiferae</name>
    <dbReference type="NCBI Taxonomy" id="2940498"/>
    <lineage>
        <taxon>Bacteria</taxon>
        <taxon>Bacillati</taxon>
        <taxon>Bacillota</taxon>
        <taxon>Bacilli</taxon>
        <taxon>Bacillales</taxon>
        <taxon>Sporolactobacillaceae</taxon>
        <taxon>Sporolactobacillus</taxon>
    </lineage>
</organism>
<protein>
    <recommendedName>
        <fullName evidence="4">DUF3899 domain-containing protein</fullName>
    </recommendedName>
</protein>
<dbReference type="RefSeq" id="WP_249102765.1">
    <property type="nucleotide sequence ID" value="NZ_JAMAST010000020.1"/>
</dbReference>
<proteinExistence type="predicted"/>
<evidence type="ECO:0000313" key="3">
    <source>
        <dbReference type="Proteomes" id="UP001203004"/>
    </source>
</evidence>
<keyword evidence="1" id="KW-0472">Membrane</keyword>
<keyword evidence="3" id="KW-1185">Reference proteome</keyword>